<dbReference type="GO" id="GO:0044780">
    <property type="term" value="P:bacterial-type flagellum assembly"/>
    <property type="evidence" value="ECO:0007669"/>
    <property type="project" value="InterPro"/>
</dbReference>
<dbReference type="Gene3D" id="1.20.58.300">
    <property type="entry name" value="FlgN-like"/>
    <property type="match status" value="1"/>
</dbReference>
<organism evidence="2 3">
    <name type="scientific">Halobacillus andaensis</name>
    <dbReference type="NCBI Taxonomy" id="1176239"/>
    <lineage>
        <taxon>Bacteria</taxon>
        <taxon>Bacillati</taxon>
        <taxon>Bacillota</taxon>
        <taxon>Bacilli</taxon>
        <taxon>Bacillales</taxon>
        <taxon>Bacillaceae</taxon>
        <taxon>Halobacillus</taxon>
    </lineage>
</organism>
<dbReference type="SUPFAM" id="SSF140566">
    <property type="entry name" value="FlgN-like"/>
    <property type="match status" value="1"/>
</dbReference>
<keyword evidence="3" id="KW-1185">Reference proteome</keyword>
<proteinExistence type="predicted"/>
<accession>A0A917F024</accession>
<protein>
    <recommendedName>
        <fullName evidence="4">FlgN protein</fullName>
    </recommendedName>
</protein>
<reference evidence="2" key="1">
    <citation type="journal article" date="2014" name="Int. J. Syst. Evol. Microbiol.">
        <title>Complete genome sequence of Corynebacterium casei LMG S-19264T (=DSM 44701T), isolated from a smear-ripened cheese.</title>
        <authorList>
            <consortium name="US DOE Joint Genome Institute (JGI-PGF)"/>
            <person name="Walter F."/>
            <person name="Albersmeier A."/>
            <person name="Kalinowski J."/>
            <person name="Ruckert C."/>
        </authorList>
    </citation>
    <scope>NUCLEOTIDE SEQUENCE</scope>
    <source>
        <strain evidence="2">CGMCC 1.12153</strain>
    </source>
</reference>
<evidence type="ECO:0000256" key="1">
    <source>
        <dbReference type="ARBA" id="ARBA00022795"/>
    </source>
</evidence>
<reference evidence="2" key="2">
    <citation type="submission" date="2020-09" db="EMBL/GenBank/DDBJ databases">
        <authorList>
            <person name="Sun Q."/>
            <person name="Zhou Y."/>
        </authorList>
    </citation>
    <scope>NUCLEOTIDE SEQUENCE</scope>
    <source>
        <strain evidence="2">CGMCC 1.12153</strain>
    </source>
</reference>
<comment type="caution">
    <text evidence="2">The sequence shown here is derived from an EMBL/GenBank/DDBJ whole genome shotgun (WGS) entry which is preliminary data.</text>
</comment>
<sequence>MAIRQIIDYLERLKQLHESLLTLSKNKTEALKKNNIDSLRDCLNQERKHVSAIEALEKKRIKAVSEWAAREPDFNGEHPTVSEIIEWVAWSDRKQLESVYESFILVLAELKQQEVLNGDLTRQSLQFVNMSLDLLQPSLENVNYGGSLQTSGPKRSVFDSHA</sequence>
<name>A0A917F024_HALAA</name>
<dbReference type="Proteomes" id="UP000660110">
    <property type="component" value="Unassembled WGS sequence"/>
</dbReference>
<evidence type="ECO:0000313" key="3">
    <source>
        <dbReference type="Proteomes" id="UP000660110"/>
    </source>
</evidence>
<evidence type="ECO:0008006" key="4">
    <source>
        <dbReference type="Google" id="ProtNLM"/>
    </source>
</evidence>
<keyword evidence="1" id="KW-1005">Bacterial flagellum biogenesis</keyword>
<gene>
    <name evidence="2" type="ORF">GCM10010954_33060</name>
</gene>
<dbReference type="AlphaFoldDB" id="A0A917F024"/>
<dbReference type="EMBL" id="BMEL01000004">
    <property type="protein sequence ID" value="GGF31256.1"/>
    <property type="molecule type" value="Genomic_DNA"/>
</dbReference>
<evidence type="ECO:0000313" key="2">
    <source>
        <dbReference type="EMBL" id="GGF31256.1"/>
    </source>
</evidence>
<dbReference type="InterPro" id="IPR007809">
    <property type="entry name" value="FlgN-like"/>
</dbReference>
<dbReference type="InterPro" id="IPR036679">
    <property type="entry name" value="FlgN-like_sf"/>
</dbReference>
<dbReference type="Pfam" id="PF05130">
    <property type="entry name" value="FlgN"/>
    <property type="match status" value="1"/>
</dbReference>